<keyword evidence="1" id="KW-0732">Signal</keyword>
<dbReference type="AlphaFoldDB" id="A0A6A6DLC1"/>
<feature type="chain" id="PRO_5025476627" evidence="1">
    <location>
        <begin position="30"/>
        <end position="152"/>
    </location>
</feature>
<evidence type="ECO:0000313" key="3">
    <source>
        <dbReference type="Proteomes" id="UP000800200"/>
    </source>
</evidence>
<gene>
    <name evidence="2" type="ORF">K469DRAFT_754675</name>
</gene>
<reference evidence="2" key="1">
    <citation type="journal article" date="2020" name="Stud. Mycol.">
        <title>101 Dothideomycetes genomes: a test case for predicting lifestyles and emergence of pathogens.</title>
        <authorList>
            <person name="Haridas S."/>
            <person name="Albert R."/>
            <person name="Binder M."/>
            <person name="Bloem J."/>
            <person name="Labutti K."/>
            <person name="Salamov A."/>
            <person name="Andreopoulos B."/>
            <person name="Baker S."/>
            <person name="Barry K."/>
            <person name="Bills G."/>
            <person name="Bluhm B."/>
            <person name="Cannon C."/>
            <person name="Castanera R."/>
            <person name="Culley D."/>
            <person name="Daum C."/>
            <person name="Ezra D."/>
            <person name="Gonzalez J."/>
            <person name="Henrissat B."/>
            <person name="Kuo A."/>
            <person name="Liang C."/>
            <person name="Lipzen A."/>
            <person name="Lutzoni F."/>
            <person name="Magnuson J."/>
            <person name="Mondo S."/>
            <person name="Nolan M."/>
            <person name="Ohm R."/>
            <person name="Pangilinan J."/>
            <person name="Park H.-J."/>
            <person name="Ramirez L."/>
            <person name="Alfaro M."/>
            <person name="Sun H."/>
            <person name="Tritt A."/>
            <person name="Yoshinaga Y."/>
            <person name="Zwiers L.-H."/>
            <person name="Turgeon B."/>
            <person name="Goodwin S."/>
            <person name="Spatafora J."/>
            <person name="Crous P."/>
            <person name="Grigoriev I."/>
        </authorList>
    </citation>
    <scope>NUCLEOTIDE SEQUENCE</scope>
    <source>
        <strain evidence="2">CBS 207.26</strain>
    </source>
</reference>
<evidence type="ECO:0000256" key="1">
    <source>
        <dbReference type="SAM" id="SignalP"/>
    </source>
</evidence>
<sequence length="152" mass="16949">MPLSFVIPHFALLLVGCSSICTFHGPSQAWPGERETHSDLRDAVTCPVALQPHFAVSPIRTVRSPPLTHLDISTESEDILEYLLKPSSSNLRTRPSSLLRDDPEDLEGVTALPRFRLEGVGDLEKVRFSDDLRINAASRSRVFRHSSSLNYL</sequence>
<name>A0A6A6DLC1_9PEZI</name>
<evidence type="ECO:0000313" key="2">
    <source>
        <dbReference type="EMBL" id="KAF2178396.1"/>
    </source>
</evidence>
<dbReference type="EMBL" id="ML994676">
    <property type="protein sequence ID" value="KAF2178396.1"/>
    <property type="molecule type" value="Genomic_DNA"/>
</dbReference>
<protein>
    <submittedName>
        <fullName evidence="2">Uncharacterized protein</fullName>
    </submittedName>
</protein>
<feature type="non-terminal residue" evidence="2">
    <location>
        <position position="152"/>
    </location>
</feature>
<feature type="signal peptide" evidence="1">
    <location>
        <begin position="1"/>
        <end position="29"/>
    </location>
</feature>
<organism evidence="2 3">
    <name type="scientific">Zopfia rhizophila CBS 207.26</name>
    <dbReference type="NCBI Taxonomy" id="1314779"/>
    <lineage>
        <taxon>Eukaryota</taxon>
        <taxon>Fungi</taxon>
        <taxon>Dikarya</taxon>
        <taxon>Ascomycota</taxon>
        <taxon>Pezizomycotina</taxon>
        <taxon>Dothideomycetes</taxon>
        <taxon>Dothideomycetes incertae sedis</taxon>
        <taxon>Zopfiaceae</taxon>
        <taxon>Zopfia</taxon>
    </lineage>
</organism>
<dbReference type="Proteomes" id="UP000800200">
    <property type="component" value="Unassembled WGS sequence"/>
</dbReference>
<accession>A0A6A6DLC1</accession>
<keyword evidence="3" id="KW-1185">Reference proteome</keyword>
<proteinExistence type="predicted"/>